<protein>
    <submittedName>
        <fullName evidence="2">Hypothetical_protein</fullName>
    </submittedName>
</protein>
<accession>A0AA86P5W6</accession>
<dbReference type="AlphaFoldDB" id="A0AA86P5W6"/>
<organism evidence="1">
    <name type="scientific">Hexamita inflata</name>
    <dbReference type="NCBI Taxonomy" id="28002"/>
    <lineage>
        <taxon>Eukaryota</taxon>
        <taxon>Metamonada</taxon>
        <taxon>Diplomonadida</taxon>
        <taxon>Hexamitidae</taxon>
        <taxon>Hexamitinae</taxon>
        <taxon>Hexamita</taxon>
    </lineage>
</organism>
<reference evidence="2 3" key="2">
    <citation type="submission" date="2024-07" db="EMBL/GenBank/DDBJ databases">
        <authorList>
            <person name="Akdeniz Z."/>
        </authorList>
    </citation>
    <scope>NUCLEOTIDE SEQUENCE [LARGE SCALE GENOMIC DNA]</scope>
</reference>
<proteinExistence type="predicted"/>
<evidence type="ECO:0000313" key="3">
    <source>
        <dbReference type="Proteomes" id="UP001642409"/>
    </source>
</evidence>
<dbReference type="EMBL" id="CATOUU010000490">
    <property type="protein sequence ID" value="CAI9931443.1"/>
    <property type="molecule type" value="Genomic_DNA"/>
</dbReference>
<name>A0AA86P5W6_9EUKA</name>
<keyword evidence="3" id="KW-1185">Reference proteome</keyword>
<dbReference type="EMBL" id="CAXDID020000450">
    <property type="protein sequence ID" value="CAL6092954.1"/>
    <property type="molecule type" value="Genomic_DNA"/>
</dbReference>
<reference evidence="1" key="1">
    <citation type="submission" date="2023-06" db="EMBL/GenBank/DDBJ databases">
        <authorList>
            <person name="Kurt Z."/>
        </authorList>
    </citation>
    <scope>NUCLEOTIDE SEQUENCE</scope>
</reference>
<evidence type="ECO:0000313" key="2">
    <source>
        <dbReference type="EMBL" id="CAL6092954.1"/>
    </source>
</evidence>
<evidence type="ECO:0000313" key="1">
    <source>
        <dbReference type="EMBL" id="CAI9931443.1"/>
    </source>
</evidence>
<gene>
    <name evidence="1" type="ORF">HINF_LOCUS19088</name>
    <name evidence="2" type="ORF">HINF_LOCUS66576</name>
</gene>
<sequence length="287" mass="30935">MTTQSIEKHALSAAIIGANNQGNMRPNIQLTDTQVKMQNIFILNTSISTRTLNYTYYTIASGIYASNFMSIDTIQNVIIQNSTFTANLHASGVLGYYQNSTATLSNIQIQQCIVFTEGTKYSFTGGFISQTSLSNVSMLSCSISNTKISGNIQQSGNVMTAGVIASIYRSKFTFVDVTTKNLLLISNGSDVYSGSLVGSFSTDVDQVKVRVESCSFQSTNIVFTSSVNSHVSNSIQLFSMTTALFDVTVVNSETFGFSYVNGVRIGNCPELKTQVAAGAYLESQTGC</sequence>
<comment type="caution">
    <text evidence="1">The sequence shown here is derived from an EMBL/GenBank/DDBJ whole genome shotgun (WGS) entry which is preliminary data.</text>
</comment>
<dbReference type="Proteomes" id="UP001642409">
    <property type="component" value="Unassembled WGS sequence"/>
</dbReference>